<dbReference type="SMART" id="SM01332">
    <property type="entry name" value="Cyclin_C"/>
    <property type="match status" value="1"/>
</dbReference>
<dbReference type="InterPro" id="IPR006671">
    <property type="entry name" value="Cyclin_N"/>
</dbReference>
<dbReference type="PANTHER" id="PTHR10177">
    <property type="entry name" value="CYCLINS"/>
    <property type="match status" value="1"/>
</dbReference>
<dbReference type="GeneID" id="63805812"/>
<evidence type="ECO:0000259" key="6">
    <source>
        <dbReference type="SMART" id="SM01332"/>
    </source>
</evidence>
<dbReference type="PROSITE" id="PS00292">
    <property type="entry name" value="CYCLINS"/>
    <property type="match status" value="1"/>
</dbReference>
<evidence type="ECO:0000313" key="8">
    <source>
        <dbReference type="Proteomes" id="UP000193922"/>
    </source>
</evidence>
<proteinExistence type="inferred from homology"/>
<evidence type="ECO:0000256" key="3">
    <source>
        <dbReference type="ARBA" id="ARBA00023306"/>
    </source>
</evidence>
<evidence type="ECO:0000256" key="2">
    <source>
        <dbReference type="ARBA" id="ARBA00023127"/>
    </source>
</evidence>
<dbReference type="InterPro" id="IPR004367">
    <property type="entry name" value="Cyclin_C-dom"/>
</dbReference>
<dbReference type="Gene3D" id="1.10.472.10">
    <property type="entry name" value="Cyclin-like"/>
    <property type="match status" value="2"/>
</dbReference>
<dbReference type="Pfam" id="PF02984">
    <property type="entry name" value="Cyclin_C"/>
    <property type="match status" value="1"/>
</dbReference>
<feature type="domain" description="Cyclin-like" evidence="5">
    <location>
        <begin position="140"/>
        <end position="214"/>
    </location>
</feature>
<dbReference type="InterPro" id="IPR039361">
    <property type="entry name" value="Cyclin"/>
</dbReference>
<dbReference type="FunFam" id="1.10.472.10:FF:000001">
    <property type="entry name" value="G2/mitotic-specific cyclin"/>
    <property type="match status" value="1"/>
</dbReference>
<dbReference type="GO" id="GO:0051301">
    <property type="term" value="P:cell division"/>
    <property type="evidence" value="ECO:0007669"/>
    <property type="project" value="UniProtKB-KW"/>
</dbReference>
<feature type="domain" description="Cyclin C-terminal" evidence="6">
    <location>
        <begin position="136"/>
        <end position="243"/>
    </location>
</feature>
<protein>
    <submittedName>
        <fullName evidence="7">Uncharacterized protein</fullName>
    </submittedName>
</protein>
<dbReference type="RefSeq" id="XP_040745491.1">
    <property type="nucleotide sequence ID" value="XM_040889164.1"/>
</dbReference>
<dbReference type="EMBL" id="MCFD01000003">
    <property type="protein sequence ID" value="ORX72067.1"/>
    <property type="molecule type" value="Genomic_DNA"/>
</dbReference>
<evidence type="ECO:0000313" key="7">
    <source>
        <dbReference type="EMBL" id="ORX72067.1"/>
    </source>
</evidence>
<keyword evidence="2 4" id="KW-0195">Cyclin</keyword>
<keyword evidence="3" id="KW-0131">Cell cycle</keyword>
<name>A0A1Y1WEW9_9FUNG</name>
<organism evidence="7 8">
    <name type="scientific">Linderina pennispora</name>
    <dbReference type="NCBI Taxonomy" id="61395"/>
    <lineage>
        <taxon>Eukaryota</taxon>
        <taxon>Fungi</taxon>
        <taxon>Fungi incertae sedis</taxon>
        <taxon>Zoopagomycota</taxon>
        <taxon>Kickxellomycotina</taxon>
        <taxon>Kickxellomycetes</taxon>
        <taxon>Kickxellales</taxon>
        <taxon>Kickxellaceae</taxon>
        <taxon>Linderina</taxon>
    </lineage>
</organism>
<dbReference type="Pfam" id="PF00134">
    <property type="entry name" value="Cyclin_N"/>
    <property type="match status" value="1"/>
</dbReference>
<dbReference type="OrthoDB" id="5590282at2759"/>
<comment type="similarity">
    <text evidence="4">Belongs to the cyclin family.</text>
</comment>
<sequence>MVSEYIEDIIEYLRDAEPKYLPCTEYMSKQRALTWDMRRILVDWIIQIHYKFRMQPETLFLAINIVDRFLSKRHVAMSRLQLAGLTGLLIASKYEETTTPHIDDFIFLAGNCYTTKDVMAAEVYMLTALGFDMAYPNPMTFLRRVSKAEQYNIQTRTIAKYLLEVGPDRLSHVAAAGICLARRMLRSGKWDANLRHYSGFTEGELQPCIDIMVSALLHAKESEFVFKKYTHRRFLRASLFCQDWVARHGDEFDLADLHIRTFVAASAAAAAADSDAASEVISPSALLTAFAISTASGTLSPSLTSDTHTSAESRCQFILADRDRADLGAVNQLIGTQRSITAGQQHHLGKPALLDEFDELLRKGSVVVRQGR</sequence>
<dbReference type="SMART" id="SM00385">
    <property type="entry name" value="CYCLIN"/>
    <property type="match status" value="2"/>
</dbReference>
<dbReference type="InterPro" id="IPR048258">
    <property type="entry name" value="Cyclins_cyclin-box"/>
</dbReference>
<accession>A0A1Y1WEW9</accession>
<dbReference type="InterPro" id="IPR013763">
    <property type="entry name" value="Cyclin-like_dom"/>
</dbReference>
<keyword evidence="1" id="KW-0132">Cell division</keyword>
<dbReference type="SUPFAM" id="SSF47954">
    <property type="entry name" value="Cyclin-like"/>
    <property type="match status" value="2"/>
</dbReference>
<dbReference type="InterPro" id="IPR036915">
    <property type="entry name" value="Cyclin-like_sf"/>
</dbReference>
<reference evidence="7 8" key="1">
    <citation type="submission" date="2016-07" db="EMBL/GenBank/DDBJ databases">
        <title>Pervasive Adenine N6-methylation of Active Genes in Fungi.</title>
        <authorList>
            <consortium name="DOE Joint Genome Institute"/>
            <person name="Mondo S.J."/>
            <person name="Dannebaum R.O."/>
            <person name="Kuo R.C."/>
            <person name="Labutti K."/>
            <person name="Haridas S."/>
            <person name="Kuo A."/>
            <person name="Salamov A."/>
            <person name="Ahrendt S.R."/>
            <person name="Lipzen A."/>
            <person name="Sullivan W."/>
            <person name="Andreopoulos W.B."/>
            <person name="Clum A."/>
            <person name="Lindquist E."/>
            <person name="Daum C."/>
            <person name="Ramamoorthy G.K."/>
            <person name="Gryganskyi A."/>
            <person name="Culley D."/>
            <person name="Magnuson J.K."/>
            <person name="James T.Y."/>
            <person name="O'Malley M.A."/>
            <person name="Stajich J.E."/>
            <person name="Spatafora J.W."/>
            <person name="Visel A."/>
            <person name="Grigoriev I.V."/>
        </authorList>
    </citation>
    <scope>NUCLEOTIDE SEQUENCE [LARGE SCALE GENOMIC DNA]</scope>
    <source>
        <strain evidence="7 8">ATCC 12442</strain>
    </source>
</reference>
<keyword evidence="8" id="KW-1185">Reference proteome</keyword>
<dbReference type="STRING" id="61395.A0A1Y1WEW9"/>
<gene>
    <name evidence="7" type="ORF">DL89DRAFT_274255</name>
</gene>
<comment type="caution">
    <text evidence="7">The sequence shown here is derived from an EMBL/GenBank/DDBJ whole genome shotgun (WGS) entry which is preliminary data.</text>
</comment>
<dbReference type="CDD" id="cd20512">
    <property type="entry name" value="CYCLIN_CLBs_yeast_rpt2"/>
    <property type="match status" value="1"/>
</dbReference>
<evidence type="ECO:0000259" key="5">
    <source>
        <dbReference type="SMART" id="SM00385"/>
    </source>
</evidence>
<dbReference type="AlphaFoldDB" id="A0A1Y1WEW9"/>
<evidence type="ECO:0000256" key="1">
    <source>
        <dbReference type="ARBA" id="ARBA00022618"/>
    </source>
</evidence>
<evidence type="ECO:0000256" key="4">
    <source>
        <dbReference type="RuleBase" id="RU000383"/>
    </source>
</evidence>
<dbReference type="Proteomes" id="UP000193922">
    <property type="component" value="Unassembled WGS sequence"/>
</dbReference>
<feature type="domain" description="Cyclin-like" evidence="5">
    <location>
        <begin position="43"/>
        <end position="127"/>
    </location>
</feature>